<sequence length="181" mass="20783">MSNKKNNDKTQPDSAHSSHEISELDRLRQIVFGDAQQQLIKQLATLRSDMEQALNAQDKKFSLRLDKMQEDITHQLDELDKRIHFVDKMHEDIESTIQKEHASLASEHEMFAAATQQDFKSIEQTLDNESTSLSSTFNEQLEQLKNHLEEVSKELSSSKTDRKTLAKLLATMATNLEDDQL</sequence>
<evidence type="ECO:0000256" key="2">
    <source>
        <dbReference type="SAM" id="MobiDB-lite"/>
    </source>
</evidence>
<proteinExistence type="predicted"/>
<name>A0ABS9WZK6_9GAMM</name>
<organism evidence="3 4">
    <name type="scientific">Colwellia maritima</name>
    <dbReference type="NCBI Taxonomy" id="2912588"/>
    <lineage>
        <taxon>Bacteria</taxon>
        <taxon>Pseudomonadati</taxon>
        <taxon>Pseudomonadota</taxon>
        <taxon>Gammaproteobacteria</taxon>
        <taxon>Alteromonadales</taxon>
        <taxon>Colwelliaceae</taxon>
        <taxon>Colwellia</taxon>
    </lineage>
</organism>
<gene>
    <name evidence="3" type="ORF">L3081_08055</name>
</gene>
<evidence type="ECO:0000313" key="4">
    <source>
        <dbReference type="Proteomes" id="UP001139646"/>
    </source>
</evidence>
<dbReference type="SUPFAM" id="SSF58113">
    <property type="entry name" value="Apolipoprotein A-I"/>
    <property type="match status" value="1"/>
</dbReference>
<comment type="caution">
    <text evidence="3">The sequence shown here is derived from an EMBL/GenBank/DDBJ whole genome shotgun (WGS) entry which is preliminary data.</text>
</comment>
<dbReference type="Proteomes" id="UP001139646">
    <property type="component" value="Unassembled WGS sequence"/>
</dbReference>
<feature type="region of interest" description="Disordered" evidence="2">
    <location>
        <begin position="1"/>
        <end position="22"/>
    </location>
</feature>
<feature type="coiled-coil region" evidence="1">
    <location>
        <begin position="134"/>
        <end position="161"/>
    </location>
</feature>
<accession>A0ABS9WZK6</accession>
<keyword evidence="1" id="KW-0175">Coiled coil</keyword>
<reference evidence="3" key="1">
    <citation type="submission" date="2022-01" db="EMBL/GenBank/DDBJ databases">
        <title>Colwellia maritima, isolated from seawater.</title>
        <authorList>
            <person name="Kristyanto S."/>
            <person name="Jung J."/>
            <person name="Jeon C.O."/>
        </authorList>
    </citation>
    <scope>NUCLEOTIDE SEQUENCE</scope>
    <source>
        <strain evidence="3">MSW7</strain>
    </source>
</reference>
<keyword evidence="4" id="KW-1185">Reference proteome</keyword>
<protein>
    <submittedName>
        <fullName evidence="3">Uncharacterized protein</fullName>
    </submittedName>
</protein>
<evidence type="ECO:0000313" key="3">
    <source>
        <dbReference type="EMBL" id="MCI2283360.1"/>
    </source>
</evidence>
<dbReference type="RefSeq" id="WP_242284757.1">
    <property type="nucleotide sequence ID" value="NZ_JAKKSL010000001.1"/>
</dbReference>
<dbReference type="EMBL" id="JAKKSL010000001">
    <property type="protein sequence ID" value="MCI2283360.1"/>
    <property type="molecule type" value="Genomic_DNA"/>
</dbReference>
<dbReference type="Gene3D" id="1.20.120.20">
    <property type="entry name" value="Apolipoprotein"/>
    <property type="match status" value="1"/>
</dbReference>
<evidence type="ECO:0000256" key="1">
    <source>
        <dbReference type="SAM" id="Coils"/>
    </source>
</evidence>